<protein>
    <recommendedName>
        <fullName evidence="5">Protein of centriole 5</fullName>
    </recommendedName>
</protein>
<keyword evidence="1" id="KW-0175">Coiled coil</keyword>
<keyword evidence="4" id="KW-1185">Reference proteome</keyword>
<gene>
    <name evidence="3" type="ORF">PHYPSEUDO_012131</name>
</gene>
<accession>A0A8T1VAL1</accession>
<evidence type="ECO:0000313" key="3">
    <source>
        <dbReference type="EMBL" id="KAG7377138.1"/>
    </source>
</evidence>
<dbReference type="EMBL" id="JAGDFM010000570">
    <property type="protein sequence ID" value="KAG7377138.1"/>
    <property type="molecule type" value="Genomic_DNA"/>
</dbReference>
<evidence type="ECO:0000313" key="4">
    <source>
        <dbReference type="Proteomes" id="UP000694044"/>
    </source>
</evidence>
<proteinExistence type="predicted"/>
<feature type="compositionally biased region" description="Basic and acidic residues" evidence="2">
    <location>
        <begin position="1"/>
        <end position="24"/>
    </location>
</feature>
<dbReference type="OrthoDB" id="68908at2759"/>
<reference evidence="3" key="1">
    <citation type="submission" date="2021-02" db="EMBL/GenBank/DDBJ databases">
        <authorList>
            <person name="Palmer J.M."/>
        </authorList>
    </citation>
    <scope>NUCLEOTIDE SEQUENCE</scope>
    <source>
        <strain evidence="3">SCRP734</strain>
    </source>
</reference>
<dbReference type="AlphaFoldDB" id="A0A8T1VAL1"/>
<sequence>MKSEVELSDKEWRQMRRQMPKLDFEPVPETPALRPRPLYDESDNELGSTCLDEKTQEVRDDAIQNRHDSPKKRSATTTSDSIFDEFKQTSAELPSTSMAVSPLITRRYQPREQKRPPGSSSQLDDAELAALDAQMAAAQDATRRSVMRAFIDLKAKKARMEALERMKLSTAHTSDIKILQNKVGELKEKVAEAEAQREQRDLLLERFSEFTVKQSILNEKRWSGGRSLVASFHVWSEMTRQKIAKRNAFCRILAQSCKRQQLSSFRYWKERAQGFLLQKQLQDQRDRYEHRIVEMAKEYQLKIQQV</sequence>
<feature type="compositionally biased region" description="Polar residues" evidence="2">
    <location>
        <begin position="88"/>
        <end position="99"/>
    </location>
</feature>
<feature type="compositionally biased region" description="Basic and acidic residues" evidence="2">
    <location>
        <begin position="51"/>
        <end position="68"/>
    </location>
</feature>
<name>A0A8T1VAL1_9STRA</name>
<evidence type="ECO:0008006" key="5">
    <source>
        <dbReference type="Google" id="ProtNLM"/>
    </source>
</evidence>
<comment type="caution">
    <text evidence="3">The sequence shown here is derived from an EMBL/GenBank/DDBJ whole genome shotgun (WGS) entry which is preliminary data.</text>
</comment>
<feature type="coiled-coil region" evidence="1">
    <location>
        <begin position="176"/>
        <end position="206"/>
    </location>
</feature>
<feature type="region of interest" description="Disordered" evidence="2">
    <location>
        <begin position="1"/>
        <end position="124"/>
    </location>
</feature>
<evidence type="ECO:0000256" key="2">
    <source>
        <dbReference type="SAM" id="MobiDB-lite"/>
    </source>
</evidence>
<dbReference type="Proteomes" id="UP000694044">
    <property type="component" value="Unassembled WGS sequence"/>
</dbReference>
<evidence type="ECO:0000256" key="1">
    <source>
        <dbReference type="SAM" id="Coils"/>
    </source>
</evidence>
<organism evidence="3 4">
    <name type="scientific">Phytophthora pseudosyringae</name>
    <dbReference type="NCBI Taxonomy" id="221518"/>
    <lineage>
        <taxon>Eukaryota</taxon>
        <taxon>Sar</taxon>
        <taxon>Stramenopiles</taxon>
        <taxon>Oomycota</taxon>
        <taxon>Peronosporomycetes</taxon>
        <taxon>Peronosporales</taxon>
        <taxon>Peronosporaceae</taxon>
        <taxon>Phytophthora</taxon>
    </lineage>
</organism>